<evidence type="ECO:0000313" key="2">
    <source>
        <dbReference type="EMBL" id="KFM60767.1"/>
    </source>
</evidence>
<dbReference type="EMBL" id="KK113669">
    <property type="protein sequence ID" value="KFM60767.1"/>
    <property type="molecule type" value="Genomic_DNA"/>
</dbReference>
<evidence type="ECO:0000313" key="3">
    <source>
        <dbReference type="Proteomes" id="UP000054359"/>
    </source>
</evidence>
<feature type="region of interest" description="Disordered" evidence="1">
    <location>
        <begin position="397"/>
        <end position="417"/>
    </location>
</feature>
<feature type="region of interest" description="Disordered" evidence="1">
    <location>
        <begin position="696"/>
        <end position="724"/>
    </location>
</feature>
<reference evidence="2 3" key="1">
    <citation type="submission" date="2013-11" db="EMBL/GenBank/DDBJ databases">
        <title>Genome sequencing of Stegodyphus mimosarum.</title>
        <authorList>
            <person name="Bechsgaard J."/>
        </authorList>
    </citation>
    <scope>NUCLEOTIDE SEQUENCE [LARGE SCALE GENOMIC DNA]</scope>
</reference>
<gene>
    <name evidence="2" type="ORF">X975_25604</name>
</gene>
<dbReference type="Proteomes" id="UP000054359">
    <property type="component" value="Unassembled WGS sequence"/>
</dbReference>
<feature type="compositionally biased region" description="Polar residues" evidence="1">
    <location>
        <begin position="398"/>
        <end position="409"/>
    </location>
</feature>
<name>A0A087T6M8_STEMI</name>
<dbReference type="OrthoDB" id="10477737at2759"/>
<sequence length="866" mass="99337">MHHLKNIDAVLFKEILQISHIDLNTKFWRGSTCMNSEESFLVYVLNTLVDEELLPRDKSSLQKMYEALLILAAKRSSCDVPSKAHILIATYITQYVICTLLGDHDLARKFYMKIFKASYNVVFLPRIICSLFLPFDLHWCWQTATIGFEARNKDNFDKCKDAVLEFQKIYDCFCDKIIQWMKGVDESFINNKEELTDLLNLTERITKKLSTKKMEDSLLAYFAANFVNNLLKLVQKKDFELKCHKTTNNQSLLEKNFTDTKTKKDTHGLKNWLLSTESIKEGHRLEDLIKIAKREMDRRTQFLKIQKKVNDLIFQGFEEKLDVSNQVTLNSSNSEDGKSDYQNIITTNECSNNGPVSEKHVKDLIEIAKLEADQKAELLKKRDGIYAAIESTLKGKSHLSNQTTINSSNSEDRKSDCENSLTTSECINEVDSAAQNEKLQETYNEVDKVSNEKLSDALKSENQIPNEDLSCGEFSDQNILAFKHGEMSELMCSWYEINDLFQMETDQKRIGNAVRNVTDETDGNLAFSTFKKWTNINNEEKILSNDKVDEQSQDEVYHYKSLKEGDGLKSTNFIFPISEVENQINADIVTREKSDCIADIRTENQRNVIDLSTFYSMMKRPPIFIDSHLQCLQDCELLYSLLLFMTSVICKDEYALLYYLKDYLMRLQVAMSSEAVGQFLDVKQIHSNHCEENLQKELDTSPLKSAGSDISETEQTATKSSEVCPRSSLQVKGDEIPVSEDSLILQSDFLSNSNVTTENPSFQHDSNNIIVESKRKDSVESSPLQAKYKVAHELINQLEKNSEEIPYPDPLDAASKICQIAYNIMKNAKCEAVQKKFHNFVHAVVFWTEKFTVDKNCTVCQICQKV</sequence>
<keyword evidence="3" id="KW-1185">Reference proteome</keyword>
<protein>
    <submittedName>
        <fullName evidence="2">Uncharacterized protein</fullName>
    </submittedName>
</protein>
<dbReference type="AlphaFoldDB" id="A0A087T6M8"/>
<feature type="compositionally biased region" description="Polar residues" evidence="1">
    <location>
        <begin position="708"/>
        <end position="721"/>
    </location>
</feature>
<proteinExistence type="predicted"/>
<feature type="non-terminal residue" evidence="2">
    <location>
        <position position="866"/>
    </location>
</feature>
<evidence type="ECO:0000256" key="1">
    <source>
        <dbReference type="SAM" id="MobiDB-lite"/>
    </source>
</evidence>
<accession>A0A087T6M8</accession>
<organism evidence="2 3">
    <name type="scientific">Stegodyphus mimosarum</name>
    <name type="common">African social velvet spider</name>
    <dbReference type="NCBI Taxonomy" id="407821"/>
    <lineage>
        <taxon>Eukaryota</taxon>
        <taxon>Metazoa</taxon>
        <taxon>Ecdysozoa</taxon>
        <taxon>Arthropoda</taxon>
        <taxon>Chelicerata</taxon>
        <taxon>Arachnida</taxon>
        <taxon>Araneae</taxon>
        <taxon>Araneomorphae</taxon>
        <taxon>Entelegynae</taxon>
        <taxon>Eresoidea</taxon>
        <taxon>Eresidae</taxon>
        <taxon>Stegodyphus</taxon>
    </lineage>
</organism>